<reference evidence="2" key="1">
    <citation type="submission" date="2023-06" db="EMBL/GenBank/DDBJ databases">
        <title>Genomic analysis of the entomopathogenic nematode Steinernema hermaphroditum.</title>
        <authorList>
            <person name="Schwarz E.M."/>
            <person name="Heppert J.K."/>
            <person name="Baniya A."/>
            <person name="Schwartz H.T."/>
            <person name="Tan C.-H."/>
            <person name="Antoshechkin I."/>
            <person name="Sternberg P.W."/>
            <person name="Goodrich-Blair H."/>
            <person name="Dillman A.R."/>
        </authorList>
    </citation>
    <scope>NUCLEOTIDE SEQUENCE</scope>
    <source>
        <strain evidence="2">PS9179</strain>
        <tissue evidence="2">Whole animal</tissue>
    </source>
</reference>
<feature type="compositionally biased region" description="Low complexity" evidence="1">
    <location>
        <begin position="18"/>
        <end position="29"/>
    </location>
</feature>
<dbReference type="SUPFAM" id="SSF53098">
    <property type="entry name" value="Ribonuclease H-like"/>
    <property type="match status" value="1"/>
</dbReference>
<dbReference type="AlphaFoldDB" id="A0AA39LVX7"/>
<dbReference type="GO" id="GO:0003676">
    <property type="term" value="F:nucleic acid binding"/>
    <property type="evidence" value="ECO:0007669"/>
    <property type="project" value="InterPro"/>
</dbReference>
<proteinExistence type="predicted"/>
<feature type="region of interest" description="Disordered" evidence="1">
    <location>
        <begin position="1"/>
        <end position="52"/>
    </location>
</feature>
<evidence type="ECO:0000256" key="1">
    <source>
        <dbReference type="SAM" id="MobiDB-lite"/>
    </source>
</evidence>
<evidence type="ECO:0008006" key="4">
    <source>
        <dbReference type="Google" id="ProtNLM"/>
    </source>
</evidence>
<dbReference type="EMBL" id="JAUCMV010000003">
    <property type="protein sequence ID" value="KAK0411558.1"/>
    <property type="molecule type" value="Genomic_DNA"/>
</dbReference>
<name>A0AA39LVX7_9BILA</name>
<dbReference type="InterPro" id="IPR012337">
    <property type="entry name" value="RNaseH-like_sf"/>
</dbReference>
<organism evidence="2 3">
    <name type="scientific">Steinernema hermaphroditum</name>
    <dbReference type="NCBI Taxonomy" id="289476"/>
    <lineage>
        <taxon>Eukaryota</taxon>
        <taxon>Metazoa</taxon>
        <taxon>Ecdysozoa</taxon>
        <taxon>Nematoda</taxon>
        <taxon>Chromadorea</taxon>
        <taxon>Rhabditida</taxon>
        <taxon>Tylenchina</taxon>
        <taxon>Panagrolaimomorpha</taxon>
        <taxon>Strongyloidoidea</taxon>
        <taxon>Steinernematidae</taxon>
        <taxon>Steinernema</taxon>
    </lineage>
</organism>
<dbReference type="Gene3D" id="3.30.420.10">
    <property type="entry name" value="Ribonuclease H-like superfamily/Ribonuclease H"/>
    <property type="match status" value="1"/>
</dbReference>
<feature type="compositionally biased region" description="Polar residues" evidence="1">
    <location>
        <begin position="1"/>
        <end position="13"/>
    </location>
</feature>
<feature type="compositionally biased region" description="Basic residues" evidence="1">
    <location>
        <begin position="39"/>
        <end position="51"/>
    </location>
</feature>
<comment type="caution">
    <text evidence="2">The sequence shown here is derived from an EMBL/GenBank/DDBJ whole genome shotgun (WGS) entry which is preliminary data.</text>
</comment>
<keyword evidence="3" id="KW-1185">Reference proteome</keyword>
<protein>
    <recommendedName>
        <fullName evidence="4">Integrase catalytic domain-containing protein</fullName>
    </recommendedName>
</protein>
<sequence length="864" mass="97989">MSQDAAGTYSETSDALVPEEAAPSKSESPISEKKNTNGGRRKLKRKGRAKNRTPVVRRISIDRVTDDIYEAFVREVTTESPPKTSDRIQEAVDLMQNSDDYAVETNVEDELLGLLQTVILHVPTKRYILTSEQKERTLEAAVKKFRGEKHVVGSCLRAIQKSYIGFPPVIQLRSQILDIVERESKAEEVSEVVVEVVEEGSQPVVESPPPDGEANRPQNVEGVVEAEQLLLQMHDGGIVRVEQVHSDGSVSTMVGGDYRRLYEDEIEDAYAKGLLPVIPQQPVGFQVSSGPIPDSIYDQLAQVLSGRIYLGEIPNWNTREVVKGFVLEGAYYAEFWEHDDGILPSGWKIFHRRSHKIVPKRSQCEMICKRWFERLSAVQSTSEILRHIDEKYMGVVSQAKMKEASLMNLLKGARVQFPLPAAVYGSKPMQYVQIDIIDMDPYTYSDRGYRQALLIRDLFSQFIFGRALADNADSSSMIVRYLVDIFCGFGPPEGFRSSCTQGTVAALSCEVARMFKVDIKNFGFGHVDHHTLKRGMYKRAEDELGDRLRWVEAMPFAITEYNQKPHRVFDLHISPFEVMFGRRPWKDSQMPPWVRAGGTPATHLEEGASSPRGQRIVVDDKPSTSDGGAPEYLKQTMTLHRKIEQISAGAAVVHHYGNSVRDPGTGILFEVRDRVYMRNPEFRDASRRSSDRSRTAISRYFRATVAEIDFAHPDFLYRVFFWPEPNQVLTDHLGNDEWPDENASTSWVSPYDLSPSTVELNRKRSLFRHKEEQWRCRCGTALCGLTFNEKCPFRMSLRCCTKLNATCPYHHKVSEVVPPKQPPTHSAKKRRVFGFGPLDKTAKKPATLYRDMRTMLPEESSWPG</sequence>
<evidence type="ECO:0000313" key="3">
    <source>
        <dbReference type="Proteomes" id="UP001175271"/>
    </source>
</evidence>
<dbReference type="Proteomes" id="UP001175271">
    <property type="component" value="Unassembled WGS sequence"/>
</dbReference>
<evidence type="ECO:0000313" key="2">
    <source>
        <dbReference type="EMBL" id="KAK0411558.1"/>
    </source>
</evidence>
<feature type="region of interest" description="Disordered" evidence="1">
    <location>
        <begin position="599"/>
        <end position="629"/>
    </location>
</feature>
<gene>
    <name evidence="2" type="ORF">QR680_005715</name>
</gene>
<dbReference type="InterPro" id="IPR036397">
    <property type="entry name" value="RNaseH_sf"/>
</dbReference>
<accession>A0AA39LVX7</accession>